<comment type="caution">
    <text evidence="1">The sequence shown here is derived from an EMBL/GenBank/DDBJ whole genome shotgun (WGS) entry which is preliminary data.</text>
</comment>
<name>A0A0C1R917_9CYAN</name>
<protein>
    <submittedName>
        <fullName evidence="1">Uncharacterized protein</fullName>
    </submittedName>
</protein>
<accession>A0A0C1R917</accession>
<gene>
    <name evidence="1" type="ORF">DA73_0201695</name>
</gene>
<dbReference type="AlphaFoldDB" id="A0A0C1R917"/>
<dbReference type="EMBL" id="JHEG02000001">
    <property type="protein sequence ID" value="KIE14054.1"/>
    <property type="molecule type" value="Genomic_DNA"/>
</dbReference>
<reference evidence="1" key="1">
    <citation type="journal article" date="2015" name="Genome Announc.">
        <title>Draft Genome Sequence of Tolypothrix boutellei Strain VB521301.</title>
        <authorList>
            <person name="Chandrababunaidu M.M."/>
            <person name="Singh D."/>
            <person name="Sen D."/>
            <person name="Bhan S."/>
            <person name="Das S."/>
            <person name="Gupta A."/>
            <person name="Adhikary S.P."/>
            <person name="Tripathy S."/>
        </authorList>
    </citation>
    <scope>NUCLEOTIDE SEQUENCE</scope>
    <source>
        <strain evidence="1">VB521301</strain>
    </source>
</reference>
<sequence length="96" mass="10657">MGRDALKDLEALPSALAHEVRTLLNSPNLTSVIPTSDVPPYAKVQETARELYNFKTWAQIRAVLQGYTPATKGEILRQMAKSADNKPKTKFIKCIS</sequence>
<organism evidence="1">
    <name type="scientific">Tolypothrix bouteillei VB521301</name>
    <dbReference type="NCBI Taxonomy" id="1479485"/>
    <lineage>
        <taxon>Bacteria</taxon>
        <taxon>Bacillati</taxon>
        <taxon>Cyanobacteriota</taxon>
        <taxon>Cyanophyceae</taxon>
        <taxon>Nostocales</taxon>
        <taxon>Tolypothrichaceae</taxon>
        <taxon>Tolypothrix</taxon>
    </lineage>
</organism>
<evidence type="ECO:0000313" key="1">
    <source>
        <dbReference type="EMBL" id="KIE14054.1"/>
    </source>
</evidence>
<proteinExistence type="predicted"/>